<dbReference type="SUPFAM" id="SSF141493">
    <property type="entry name" value="Allene oxide cyclase-like"/>
    <property type="match status" value="1"/>
</dbReference>
<comment type="subcellular location">
    <subcellularLocation>
        <location evidence="1">Secreted</location>
    </subcellularLocation>
</comment>
<evidence type="ECO:0000313" key="4">
    <source>
        <dbReference type="EMBL" id="QSQ28115.1"/>
    </source>
</evidence>
<reference evidence="4 5" key="1">
    <citation type="submission" date="2021-02" db="EMBL/GenBank/DDBJ databases">
        <title>De Novo genome assembly of isolated myxobacteria.</title>
        <authorList>
            <person name="Stevens D.C."/>
        </authorList>
    </citation>
    <scope>NUCLEOTIDE SEQUENCE [LARGE SCALE GENOMIC DNA]</scope>
    <source>
        <strain evidence="5">SCPEA02</strain>
    </source>
</reference>
<dbReference type="InterPro" id="IPR034871">
    <property type="entry name" value="Allene_oxi_cyc_sf"/>
</dbReference>
<dbReference type="Gene3D" id="2.40.480.10">
    <property type="entry name" value="Allene oxide cyclase-like"/>
    <property type="match status" value="1"/>
</dbReference>
<keyword evidence="3" id="KW-0732">Signal</keyword>
<evidence type="ECO:0000256" key="1">
    <source>
        <dbReference type="ARBA" id="ARBA00004613"/>
    </source>
</evidence>
<dbReference type="InterPro" id="IPR044859">
    <property type="entry name" value="Allene_oxi_cyc_Dirigent"/>
</dbReference>
<dbReference type="Pfam" id="PF03018">
    <property type="entry name" value="Dirigent"/>
    <property type="match status" value="1"/>
</dbReference>
<dbReference type="Proteomes" id="UP000662747">
    <property type="component" value="Chromosome"/>
</dbReference>
<feature type="signal peptide" evidence="3">
    <location>
        <begin position="1"/>
        <end position="20"/>
    </location>
</feature>
<proteinExistence type="predicted"/>
<feature type="chain" id="PRO_5045383903" evidence="3">
    <location>
        <begin position="21"/>
        <end position="144"/>
    </location>
</feature>
<dbReference type="EMBL" id="CP071090">
    <property type="protein sequence ID" value="QSQ28115.1"/>
    <property type="molecule type" value="Genomic_DNA"/>
</dbReference>
<accession>A0ABX7PCF3</accession>
<sequence>MAAVAVLAATLLLNFSSAHAKQDTTFVTIADARSGIATPVDLGAPGDSPGDMFVFDQPLLNEARQPIGSNSGYCIRTLPGQFSECQWTLTMANGTITVAGREAETGTSLIPIIGGTGAYVGARGVLTTTPNGDRTFTQVLTLFR</sequence>
<organism evidence="4 5">
    <name type="scientific">Pyxidicoccus parkwayensis</name>
    <dbReference type="NCBI Taxonomy" id="2813578"/>
    <lineage>
        <taxon>Bacteria</taxon>
        <taxon>Pseudomonadati</taxon>
        <taxon>Myxococcota</taxon>
        <taxon>Myxococcia</taxon>
        <taxon>Myxococcales</taxon>
        <taxon>Cystobacterineae</taxon>
        <taxon>Myxococcaceae</taxon>
        <taxon>Pyxidicoccus</taxon>
    </lineage>
</organism>
<dbReference type="InterPro" id="IPR004265">
    <property type="entry name" value="Dirigent"/>
</dbReference>
<evidence type="ECO:0000256" key="3">
    <source>
        <dbReference type="SAM" id="SignalP"/>
    </source>
</evidence>
<keyword evidence="5" id="KW-1185">Reference proteome</keyword>
<evidence type="ECO:0000313" key="5">
    <source>
        <dbReference type="Proteomes" id="UP000662747"/>
    </source>
</evidence>
<name>A0ABX7PCF3_9BACT</name>
<gene>
    <name evidence="4" type="ORF">JY651_15305</name>
</gene>
<evidence type="ECO:0000256" key="2">
    <source>
        <dbReference type="ARBA" id="ARBA00022525"/>
    </source>
</evidence>
<protein>
    <submittedName>
        <fullName evidence="4">Dirigent protein</fullName>
    </submittedName>
</protein>
<keyword evidence="2" id="KW-0964">Secreted</keyword>